<evidence type="ECO:0000313" key="3">
    <source>
        <dbReference type="Proteomes" id="UP000324091"/>
    </source>
</evidence>
<feature type="region of interest" description="Disordered" evidence="1">
    <location>
        <begin position="209"/>
        <end position="237"/>
    </location>
</feature>
<name>A0A5C6MJP6_9TELE</name>
<feature type="region of interest" description="Disordered" evidence="1">
    <location>
        <begin position="1"/>
        <end position="26"/>
    </location>
</feature>
<dbReference type="PANTHER" id="PTHR47272">
    <property type="entry name" value="DDE_TNP_1_7 DOMAIN-CONTAINING PROTEIN"/>
    <property type="match status" value="1"/>
</dbReference>
<dbReference type="EMBL" id="RHFK02000602">
    <property type="protein sequence ID" value="TWW53637.1"/>
    <property type="molecule type" value="Genomic_DNA"/>
</dbReference>
<sequence length="299" mass="33341">MGRGSGQERMGGAKRKGRGKRGEGRAKMVINPNLRSRAALKMRAVVMSTPSHIPLNRAGDVNVPVAKIMDLQGCRSQARPESVSIDEQMIPFTGACPYGIVLDFDLYQGSAALREQVEEPEGLGLGSLVMARLCKTLHRGTKVYCDRLFTSIQGAEQMLKKELYLTDLALANSWLLYRKDLATCGAPRKSIMQFLEFRMDVARTFLAQHHSQEEDAEEDPELSEGDDDSSESKKRPVLAVPHVSVRRRANAHLPEMLNMKNAARCRAAGCTGRTRVRCVTCKVFLCVQTERNCFLEFHK</sequence>
<reference evidence="2 3" key="1">
    <citation type="submission" date="2019-04" db="EMBL/GenBank/DDBJ databases">
        <title>Chromosome genome assembly for Takifugu flavidus.</title>
        <authorList>
            <person name="Xiao S."/>
        </authorList>
    </citation>
    <scope>NUCLEOTIDE SEQUENCE [LARGE SCALE GENOMIC DNA]</scope>
    <source>
        <strain evidence="2">HTHZ2018</strain>
        <tissue evidence="2">Muscle</tissue>
    </source>
</reference>
<dbReference type="AlphaFoldDB" id="A0A5C6MJP6"/>
<accession>A0A5C6MJP6</accession>
<protein>
    <recommendedName>
        <fullName evidence="4">PiggyBac transposable element-derived protein domain-containing protein</fullName>
    </recommendedName>
</protein>
<comment type="caution">
    <text evidence="2">The sequence shown here is derived from an EMBL/GenBank/DDBJ whole genome shotgun (WGS) entry which is preliminary data.</text>
</comment>
<evidence type="ECO:0008006" key="4">
    <source>
        <dbReference type="Google" id="ProtNLM"/>
    </source>
</evidence>
<proteinExistence type="predicted"/>
<evidence type="ECO:0000313" key="2">
    <source>
        <dbReference type="EMBL" id="TWW53637.1"/>
    </source>
</evidence>
<gene>
    <name evidence="2" type="ORF">D4764_0159430</name>
</gene>
<organism evidence="2 3">
    <name type="scientific">Takifugu flavidus</name>
    <name type="common">sansaifugu</name>
    <dbReference type="NCBI Taxonomy" id="433684"/>
    <lineage>
        <taxon>Eukaryota</taxon>
        <taxon>Metazoa</taxon>
        <taxon>Chordata</taxon>
        <taxon>Craniata</taxon>
        <taxon>Vertebrata</taxon>
        <taxon>Euteleostomi</taxon>
        <taxon>Actinopterygii</taxon>
        <taxon>Neopterygii</taxon>
        <taxon>Teleostei</taxon>
        <taxon>Neoteleostei</taxon>
        <taxon>Acanthomorphata</taxon>
        <taxon>Eupercaria</taxon>
        <taxon>Tetraodontiformes</taxon>
        <taxon>Tetradontoidea</taxon>
        <taxon>Tetraodontidae</taxon>
        <taxon>Takifugu</taxon>
    </lineage>
</organism>
<evidence type="ECO:0000256" key="1">
    <source>
        <dbReference type="SAM" id="MobiDB-lite"/>
    </source>
</evidence>
<dbReference type="Proteomes" id="UP000324091">
    <property type="component" value="Unassembled WGS sequence"/>
</dbReference>
<feature type="compositionally biased region" description="Acidic residues" evidence="1">
    <location>
        <begin position="214"/>
        <end position="229"/>
    </location>
</feature>
<dbReference type="PANTHER" id="PTHR47272:SF2">
    <property type="entry name" value="PIGGYBAC TRANSPOSABLE ELEMENT-DERIVED PROTEIN 3-LIKE"/>
    <property type="match status" value="1"/>
</dbReference>
<keyword evidence="3" id="KW-1185">Reference proteome</keyword>